<feature type="transmembrane region" description="Helical" evidence="1">
    <location>
        <begin position="12"/>
        <end position="32"/>
    </location>
</feature>
<keyword evidence="1" id="KW-0812">Transmembrane</keyword>
<reference evidence="2" key="1">
    <citation type="submission" date="2025-08" db="UniProtKB">
        <authorList>
            <consortium name="Ensembl"/>
        </authorList>
    </citation>
    <scope>IDENTIFICATION</scope>
</reference>
<organism evidence="2 3">
    <name type="scientific">Xiphophorus couchianus</name>
    <name type="common">Monterrey platyfish</name>
    <dbReference type="NCBI Taxonomy" id="32473"/>
    <lineage>
        <taxon>Eukaryota</taxon>
        <taxon>Metazoa</taxon>
        <taxon>Chordata</taxon>
        <taxon>Craniata</taxon>
        <taxon>Vertebrata</taxon>
        <taxon>Euteleostomi</taxon>
        <taxon>Actinopterygii</taxon>
        <taxon>Neopterygii</taxon>
        <taxon>Teleostei</taxon>
        <taxon>Neoteleostei</taxon>
        <taxon>Acanthomorphata</taxon>
        <taxon>Ovalentaria</taxon>
        <taxon>Atherinomorphae</taxon>
        <taxon>Cyprinodontiformes</taxon>
        <taxon>Poeciliidae</taxon>
        <taxon>Poeciliinae</taxon>
        <taxon>Xiphophorus</taxon>
    </lineage>
</organism>
<protein>
    <submittedName>
        <fullName evidence="2">Uncharacterized protein</fullName>
    </submittedName>
</protein>
<keyword evidence="1" id="KW-0472">Membrane</keyword>
<feature type="transmembrane region" description="Helical" evidence="1">
    <location>
        <begin position="71"/>
        <end position="89"/>
    </location>
</feature>
<name>A0A3B5LYM8_9TELE</name>
<reference evidence="2" key="2">
    <citation type="submission" date="2025-09" db="UniProtKB">
        <authorList>
            <consortium name="Ensembl"/>
        </authorList>
    </citation>
    <scope>IDENTIFICATION</scope>
</reference>
<evidence type="ECO:0000313" key="3">
    <source>
        <dbReference type="Proteomes" id="UP000261380"/>
    </source>
</evidence>
<accession>A0A3B5LYM8</accession>
<keyword evidence="3" id="KW-1185">Reference proteome</keyword>
<evidence type="ECO:0000313" key="2">
    <source>
        <dbReference type="Ensembl" id="ENSXCOP00000016035.1"/>
    </source>
</evidence>
<dbReference type="Ensembl" id="ENSXCOT00000016236.1">
    <property type="protein sequence ID" value="ENSXCOP00000016035.1"/>
    <property type="gene ID" value="ENSXCOG00000012112.1"/>
</dbReference>
<proteinExistence type="predicted"/>
<dbReference type="AlphaFoldDB" id="A0A3B5LYM8"/>
<keyword evidence="1" id="KW-1133">Transmembrane helix</keyword>
<dbReference type="Proteomes" id="UP000261380">
    <property type="component" value="Unplaced"/>
</dbReference>
<sequence>FVALLVSSGISFFFPLVLVAAGGGVVWLASAIDKDTDMELFHSPVCPACLSSSYSVMQHYMFKKKPKKHQVNIKTIFKTYFFFLMYTWVSAEVCQRKFMQLRSPVSLIRNLPAGNCHTKLYL</sequence>
<evidence type="ECO:0000256" key="1">
    <source>
        <dbReference type="SAM" id="Phobius"/>
    </source>
</evidence>